<organism evidence="5 6">
    <name type="scientific">Actinocrispum wychmicini</name>
    <dbReference type="NCBI Taxonomy" id="1213861"/>
    <lineage>
        <taxon>Bacteria</taxon>
        <taxon>Bacillati</taxon>
        <taxon>Actinomycetota</taxon>
        <taxon>Actinomycetes</taxon>
        <taxon>Pseudonocardiales</taxon>
        <taxon>Pseudonocardiaceae</taxon>
        <taxon>Actinocrispum</taxon>
    </lineage>
</organism>
<dbReference type="AlphaFoldDB" id="A0A4R2JQK6"/>
<accession>A0A4R2JQK6</accession>
<comment type="similarity">
    <text evidence="1">Belongs to the LytR/CpsA/Psr (LCP) family.</text>
</comment>
<sequence>MAGKVALAILSVAVLSATGIGYDKYNQIASGYQTADVLDPGSGGPKPADGATDILLVGLDSRVDAQGHPLSKELLNRLNAGKADGVINTDTLILLRVLNDGGKVVGVSIPRDSYVDIPGGYGKHKINSAYARAKNAAYAPLRKKGVTDAAQLEVQTSQEGAAELIKTIQQLTGATIDHYAEVNLLGFADITDAVGGADVCLLKPVNDDFSGAHFPAGPMTLAGPEALAFVRQRHGLPNGDLDRVVRQQVFLKGMAQKVLSAGTLTDSGKLGRLVDAIKKSLVIDPKWNIIDFAKQMQGMSGGNLDFRTIPTGNPALKTPDDGDAVEINPSQVKTFVQQTLPSASPPQTPGSSPPSGAGGSAGNPSNGSITVDVRNGNGGNGLAAQVAKTLTDHGFKQGTTVTGASRTKTVVLYPKGDKDNADKVVAALGSDYTAQQDASVKNGHIVVYLGKDFKSSQGLTGDGMLQLSPNLPALDQPPGSTTGSNGAPCIN</sequence>
<evidence type="ECO:0000256" key="1">
    <source>
        <dbReference type="ARBA" id="ARBA00006068"/>
    </source>
</evidence>
<keyword evidence="6" id="KW-1185">Reference proteome</keyword>
<dbReference type="Gene3D" id="3.40.630.190">
    <property type="entry name" value="LCP protein"/>
    <property type="match status" value="1"/>
</dbReference>
<feature type="region of interest" description="Disordered" evidence="2">
    <location>
        <begin position="304"/>
        <end position="324"/>
    </location>
</feature>
<dbReference type="InterPro" id="IPR004474">
    <property type="entry name" value="LytR_CpsA_psr"/>
</dbReference>
<dbReference type="NCBIfam" id="TIGR00350">
    <property type="entry name" value="lytR_cpsA_psr"/>
    <property type="match status" value="1"/>
</dbReference>
<name>A0A4R2JQK6_9PSEU</name>
<evidence type="ECO:0000313" key="6">
    <source>
        <dbReference type="Proteomes" id="UP000295680"/>
    </source>
</evidence>
<proteinExistence type="inferred from homology"/>
<protein>
    <submittedName>
        <fullName evidence="5">LytR family transcriptional attenuator</fullName>
    </submittedName>
</protein>
<dbReference type="Pfam" id="PF03816">
    <property type="entry name" value="LytR_cpsA_psr"/>
    <property type="match status" value="1"/>
</dbReference>
<dbReference type="RefSeq" id="WP_165960344.1">
    <property type="nucleotide sequence ID" value="NZ_SLWS01000002.1"/>
</dbReference>
<evidence type="ECO:0000259" key="4">
    <source>
        <dbReference type="Pfam" id="PF13399"/>
    </source>
</evidence>
<gene>
    <name evidence="5" type="ORF">EV192_102649</name>
</gene>
<dbReference type="Proteomes" id="UP000295680">
    <property type="component" value="Unassembled WGS sequence"/>
</dbReference>
<feature type="compositionally biased region" description="Pro residues" evidence="2">
    <location>
        <begin position="343"/>
        <end position="352"/>
    </location>
</feature>
<comment type="caution">
    <text evidence="5">The sequence shown here is derived from an EMBL/GenBank/DDBJ whole genome shotgun (WGS) entry which is preliminary data.</text>
</comment>
<dbReference type="PANTHER" id="PTHR33392:SF6">
    <property type="entry name" value="POLYISOPRENYL-TEICHOIC ACID--PEPTIDOGLYCAN TEICHOIC ACID TRANSFERASE TAGU"/>
    <property type="match status" value="1"/>
</dbReference>
<dbReference type="InterPro" id="IPR050922">
    <property type="entry name" value="LytR/CpsA/Psr_CW_biosynth"/>
</dbReference>
<evidence type="ECO:0000313" key="5">
    <source>
        <dbReference type="EMBL" id="TCO62511.1"/>
    </source>
</evidence>
<feature type="domain" description="Cell envelope-related transcriptional attenuator" evidence="3">
    <location>
        <begin position="88"/>
        <end position="259"/>
    </location>
</feature>
<dbReference type="PANTHER" id="PTHR33392">
    <property type="entry name" value="POLYISOPRENYL-TEICHOIC ACID--PEPTIDOGLYCAN TEICHOIC ACID TRANSFERASE TAGU"/>
    <property type="match status" value="1"/>
</dbReference>
<dbReference type="Pfam" id="PF13399">
    <property type="entry name" value="LytR_C"/>
    <property type="match status" value="1"/>
</dbReference>
<dbReference type="EMBL" id="SLWS01000002">
    <property type="protein sequence ID" value="TCO62511.1"/>
    <property type="molecule type" value="Genomic_DNA"/>
</dbReference>
<dbReference type="InterPro" id="IPR027381">
    <property type="entry name" value="LytR/CpsA/Psr_C"/>
</dbReference>
<dbReference type="Gene3D" id="3.30.70.2390">
    <property type="match status" value="1"/>
</dbReference>
<evidence type="ECO:0000259" key="3">
    <source>
        <dbReference type="Pfam" id="PF03816"/>
    </source>
</evidence>
<evidence type="ECO:0000256" key="2">
    <source>
        <dbReference type="SAM" id="MobiDB-lite"/>
    </source>
</evidence>
<feature type="domain" description="LytR/CpsA/Psr regulator C-terminal" evidence="4">
    <location>
        <begin position="368"/>
        <end position="453"/>
    </location>
</feature>
<feature type="region of interest" description="Disordered" evidence="2">
    <location>
        <begin position="339"/>
        <end position="377"/>
    </location>
</feature>
<reference evidence="5 6" key="1">
    <citation type="submission" date="2019-03" db="EMBL/GenBank/DDBJ databases">
        <title>Genomic Encyclopedia of Type Strains, Phase IV (KMG-IV): sequencing the most valuable type-strain genomes for metagenomic binning, comparative biology and taxonomic classification.</title>
        <authorList>
            <person name="Goeker M."/>
        </authorList>
    </citation>
    <scope>NUCLEOTIDE SEQUENCE [LARGE SCALE GENOMIC DNA]</scope>
    <source>
        <strain evidence="5 6">DSM 45934</strain>
    </source>
</reference>
<feature type="region of interest" description="Disordered" evidence="2">
    <location>
        <begin position="460"/>
        <end position="491"/>
    </location>
</feature>